<dbReference type="RefSeq" id="WP_219071405.1">
    <property type="nucleotide sequence ID" value="NZ_JBHSCO010000004.1"/>
</dbReference>
<dbReference type="PANTHER" id="PTHR40980">
    <property type="entry name" value="PLUG DOMAIN-CONTAINING PROTEIN"/>
    <property type="match status" value="1"/>
</dbReference>
<keyword evidence="2" id="KW-0675">Receptor</keyword>
<sequence length="794" mass="90095">MKKVTLLIFLVLPLFCLAQSFKLKGKIASEKTPLEWADVSILNSEGKIIDGTTTQKEGIFEMNLKKGSYLIEITLLGFTDYRKEITVEKDIDLGTIIMIETATNLGEVVIQSRKKTIEQKIDRLVYNPENNATTAGGDALSAINTAPGVVVKNNAINILGKGVSRVMIDGRMVELTGEELNNYLKSISASDIKNIEIISNPSAKYEAEGDGGLINVVMKKGARNSWKNTTTASYDQNKYGIYALRNNFFYNKDKFRLSASINGKVGYRNLEETLDMYFDEGPSKMKAVTKFNEENLSGKLALDYDFSEKTTIGFQVLKDKNNPDFDSNIRINNYNAQNELSNYILNESFLDRKSGNQTYNLHLITKLDSLNRKLSFDADYFSYNSKFDRDFIADNYEADGTFVDVNQSGRNLSSQNIDNVSFKADMEHPLKALNLSYGAKVSFTKSNSDVAFYNTITGTPELDPNQTNQFRYTENNQAVYINGDKKINEKWNFQLGLRLENTQTKGFSETLNQETINNYFKLFPTFFASYEKNENNSFSFNYGKRIRRPGFSMLNPFRVYISSNSYSEGNPFLKPSFSDNFELAHSYKKILRTSIFLNAITDGYGVIFTSNPETMTQIISRENYFKGLNYGIGETYSVSFADWWESENSLYLLGSDIKFIKEINATPVNGLQLDFSTNNSFSLGKTTKLQLDFNYTSPYKSGLYDTGYTSSLNIGFKQDLLNKAMQISFLINDIFYTSYLKNDVSIVNGVKQVYTQKESNRFARLTVVYNFGNTKINVKERAFGNQDEKKRTGN</sequence>
<protein>
    <submittedName>
        <fullName evidence="2">TonB-dependent receptor domain-containing protein</fullName>
    </submittedName>
</protein>
<dbReference type="InterPro" id="IPR041700">
    <property type="entry name" value="OMP_b-brl_3"/>
</dbReference>
<dbReference type="PANTHER" id="PTHR40980:SF4">
    <property type="entry name" value="TONB-DEPENDENT RECEPTOR-LIKE BETA-BARREL DOMAIN-CONTAINING PROTEIN"/>
    <property type="match status" value="1"/>
</dbReference>
<dbReference type="EMBL" id="JBHSCO010000004">
    <property type="protein sequence ID" value="MFC4392457.1"/>
    <property type="molecule type" value="Genomic_DNA"/>
</dbReference>
<feature type="domain" description="Outer membrane protein beta-barrel" evidence="1">
    <location>
        <begin position="366"/>
        <end position="769"/>
    </location>
</feature>
<evidence type="ECO:0000313" key="3">
    <source>
        <dbReference type="Proteomes" id="UP001595719"/>
    </source>
</evidence>
<organism evidence="2 3">
    <name type="scientific">Flavobacterium quisquiliarum</name>
    <dbReference type="NCBI Taxonomy" id="1834436"/>
    <lineage>
        <taxon>Bacteria</taxon>
        <taxon>Pseudomonadati</taxon>
        <taxon>Bacteroidota</taxon>
        <taxon>Flavobacteriia</taxon>
        <taxon>Flavobacteriales</taxon>
        <taxon>Flavobacteriaceae</taxon>
        <taxon>Flavobacterium</taxon>
    </lineage>
</organism>
<dbReference type="Proteomes" id="UP001595719">
    <property type="component" value="Unassembled WGS sequence"/>
</dbReference>
<keyword evidence="3" id="KW-1185">Reference proteome</keyword>
<dbReference type="Pfam" id="PF14905">
    <property type="entry name" value="OMP_b-brl_3"/>
    <property type="match status" value="1"/>
</dbReference>
<proteinExistence type="predicted"/>
<dbReference type="Pfam" id="PF13715">
    <property type="entry name" value="CarbopepD_reg_2"/>
    <property type="match status" value="1"/>
</dbReference>
<accession>A0ABV8W8H9</accession>
<gene>
    <name evidence="2" type="ORF">ACFOY0_15770</name>
</gene>
<comment type="caution">
    <text evidence="2">The sequence shown here is derived from an EMBL/GenBank/DDBJ whole genome shotgun (WGS) entry which is preliminary data.</text>
</comment>
<reference evidence="3" key="1">
    <citation type="journal article" date="2019" name="Int. J. Syst. Evol. Microbiol.">
        <title>The Global Catalogue of Microorganisms (GCM) 10K type strain sequencing project: providing services to taxonomists for standard genome sequencing and annotation.</title>
        <authorList>
            <consortium name="The Broad Institute Genomics Platform"/>
            <consortium name="The Broad Institute Genome Sequencing Center for Infectious Disease"/>
            <person name="Wu L."/>
            <person name="Ma J."/>
        </authorList>
    </citation>
    <scope>NUCLEOTIDE SEQUENCE [LARGE SCALE GENOMIC DNA]</scope>
    <source>
        <strain evidence="3">CGMCC 1.15345</strain>
    </source>
</reference>
<name>A0ABV8W8H9_9FLAO</name>
<evidence type="ECO:0000313" key="2">
    <source>
        <dbReference type="EMBL" id="MFC4392457.1"/>
    </source>
</evidence>
<evidence type="ECO:0000259" key="1">
    <source>
        <dbReference type="Pfam" id="PF14905"/>
    </source>
</evidence>